<dbReference type="InterPro" id="IPR011257">
    <property type="entry name" value="DNA_glycosylase"/>
</dbReference>
<evidence type="ECO:0000313" key="4">
    <source>
        <dbReference type="EMBL" id="VAX03387.1"/>
    </source>
</evidence>
<accession>A0A3B1BEC9</accession>
<evidence type="ECO:0000259" key="3">
    <source>
        <dbReference type="SMART" id="SM00478"/>
    </source>
</evidence>
<reference evidence="4" key="1">
    <citation type="submission" date="2018-06" db="EMBL/GenBank/DDBJ databases">
        <authorList>
            <person name="Zhirakovskaya E."/>
        </authorList>
    </citation>
    <scope>NUCLEOTIDE SEQUENCE</scope>
</reference>
<dbReference type="InterPro" id="IPR051912">
    <property type="entry name" value="Alkylbase_DNA_Glycosylase/TA"/>
</dbReference>
<dbReference type="GO" id="GO:0006285">
    <property type="term" value="P:base-excision repair, AP site formation"/>
    <property type="evidence" value="ECO:0007669"/>
    <property type="project" value="TreeGrafter"/>
</dbReference>
<dbReference type="SUPFAM" id="SSF48150">
    <property type="entry name" value="DNA-glycosylase"/>
    <property type="match status" value="1"/>
</dbReference>
<dbReference type="EMBL" id="UOFV01000393">
    <property type="protein sequence ID" value="VAX03387.1"/>
    <property type="molecule type" value="Genomic_DNA"/>
</dbReference>
<sequence length="202" mass="22942">MTDKATSTALAHLKKSDPVMAGLIHIHGPSLVSDIIKKKNNPFHILVRTIINQQLSIKAGQTIVMRVLKKQGGRVFNAEKLQKIKDPAIRGCGVSTNKLRYIRTISQAVIDRELDFRILKTLDDDAVVNTLTQYPGIGPWTAELFLISALNRLDVLPLGDLILRKSMQQHYQLNSDCDEHIYRKIAEAWRPYRTIASRYLWS</sequence>
<dbReference type="AlphaFoldDB" id="A0A3B1BEC9"/>
<dbReference type="InterPro" id="IPR003265">
    <property type="entry name" value="HhH-GPD_domain"/>
</dbReference>
<dbReference type="SMART" id="SM00478">
    <property type="entry name" value="ENDO3c"/>
    <property type="match status" value="1"/>
</dbReference>
<keyword evidence="2" id="KW-0234">DNA repair</keyword>
<keyword evidence="1" id="KW-0227">DNA damage</keyword>
<protein>
    <recommendedName>
        <fullName evidence="3">HhH-GPD domain-containing protein</fullName>
    </recommendedName>
</protein>
<name>A0A3B1BEC9_9ZZZZ</name>
<dbReference type="GO" id="GO:0032993">
    <property type="term" value="C:protein-DNA complex"/>
    <property type="evidence" value="ECO:0007669"/>
    <property type="project" value="TreeGrafter"/>
</dbReference>
<dbReference type="PANTHER" id="PTHR43003:SF5">
    <property type="entry name" value="DNA-3-METHYLADENINE GLYCOSYLASE"/>
    <property type="match status" value="1"/>
</dbReference>
<dbReference type="Gene3D" id="1.10.1670.40">
    <property type="match status" value="1"/>
</dbReference>
<dbReference type="GO" id="GO:0043916">
    <property type="term" value="F:DNA-7-methylguanine glycosylase activity"/>
    <property type="evidence" value="ECO:0007669"/>
    <property type="project" value="TreeGrafter"/>
</dbReference>
<dbReference type="GO" id="GO:0006307">
    <property type="term" value="P:DNA alkylation repair"/>
    <property type="evidence" value="ECO:0007669"/>
    <property type="project" value="TreeGrafter"/>
</dbReference>
<evidence type="ECO:0000256" key="1">
    <source>
        <dbReference type="ARBA" id="ARBA00022763"/>
    </source>
</evidence>
<dbReference type="PANTHER" id="PTHR43003">
    <property type="entry name" value="DNA-3-METHYLADENINE GLYCOSYLASE"/>
    <property type="match status" value="1"/>
</dbReference>
<proteinExistence type="predicted"/>
<organism evidence="4">
    <name type="scientific">hydrothermal vent metagenome</name>
    <dbReference type="NCBI Taxonomy" id="652676"/>
    <lineage>
        <taxon>unclassified sequences</taxon>
        <taxon>metagenomes</taxon>
        <taxon>ecological metagenomes</taxon>
    </lineage>
</organism>
<gene>
    <name evidence="4" type="ORF">MNBD_GAMMA19-447</name>
</gene>
<evidence type="ECO:0000256" key="2">
    <source>
        <dbReference type="ARBA" id="ARBA00023204"/>
    </source>
</evidence>
<dbReference type="GO" id="GO:0032131">
    <property type="term" value="F:alkylated DNA binding"/>
    <property type="evidence" value="ECO:0007669"/>
    <property type="project" value="TreeGrafter"/>
</dbReference>
<dbReference type="CDD" id="cd00056">
    <property type="entry name" value="ENDO3c"/>
    <property type="match status" value="1"/>
</dbReference>
<feature type="domain" description="HhH-GPD" evidence="3">
    <location>
        <begin position="51"/>
        <end position="201"/>
    </location>
</feature>
<dbReference type="GO" id="GO:0008725">
    <property type="term" value="F:DNA-3-methyladenine glycosylase activity"/>
    <property type="evidence" value="ECO:0007669"/>
    <property type="project" value="TreeGrafter"/>
</dbReference>
<dbReference type="Pfam" id="PF00730">
    <property type="entry name" value="HhH-GPD"/>
    <property type="match status" value="1"/>
</dbReference>
<dbReference type="Gene3D" id="1.10.340.30">
    <property type="entry name" value="Hypothetical protein, domain 2"/>
    <property type="match status" value="1"/>
</dbReference>
<dbReference type="GO" id="GO:0005737">
    <property type="term" value="C:cytoplasm"/>
    <property type="evidence" value="ECO:0007669"/>
    <property type="project" value="TreeGrafter"/>
</dbReference>